<dbReference type="RefSeq" id="WP_161111993.1">
    <property type="nucleotide sequence ID" value="NZ_WWHY01000001.1"/>
</dbReference>
<dbReference type="GO" id="GO:0022857">
    <property type="term" value="F:transmembrane transporter activity"/>
    <property type="evidence" value="ECO:0007669"/>
    <property type="project" value="InterPro"/>
</dbReference>
<dbReference type="AlphaFoldDB" id="A0A7K2IZ83"/>
<dbReference type="Gene3D" id="1.20.1250.20">
    <property type="entry name" value="MFS general substrate transporter like domains"/>
    <property type="match status" value="1"/>
</dbReference>
<feature type="transmembrane region" description="Helical" evidence="2">
    <location>
        <begin position="172"/>
        <end position="191"/>
    </location>
</feature>
<keyword evidence="2" id="KW-1133">Transmembrane helix</keyword>
<evidence type="ECO:0000256" key="2">
    <source>
        <dbReference type="SAM" id="Phobius"/>
    </source>
</evidence>
<dbReference type="PANTHER" id="PTHR23530:SF1">
    <property type="entry name" value="PERMEASE, MAJOR FACILITATOR SUPERFAMILY-RELATED"/>
    <property type="match status" value="1"/>
</dbReference>
<feature type="transmembrane region" description="Helical" evidence="2">
    <location>
        <begin position="290"/>
        <end position="308"/>
    </location>
</feature>
<dbReference type="PANTHER" id="PTHR23530">
    <property type="entry name" value="TRANSPORT PROTEIN-RELATED"/>
    <property type="match status" value="1"/>
</dbReference>
<name>A0A7K2IZ83_9ACTN</name>
<evidence type="ECO:0000256" key="1">
    <source>
        <dbReference type="SAM" id="MobiDB-lite"/>
    </source>
</evidence>
<evidence type="ECO:0000313" key="4">
    <source>
        <dbReference type="Proteomes" id="UP000467124"/>
    </source>
</evidence>
<accession>A0A7K2IZ83</accession>
<feature type="transmembrane region" description="Helical" evidence="2">
    <location>
        <begin position="264"/>
        <end position="283"/>
    </location>
</feature>
<dbReference type="Pfam" id="PF07690">
    <property type="entry name" value="MFS_1"/>
    <property type="match status" value="1"/>
</dbReference>
<feature type="transmembrane region" description="Helical" evidence="2">
    <location>
        <begin position="79"/>
        <end position="98"/>
    </location>
</feature>
<feature type="transmembrane region" description="Helical" evidence="2">
    <location>
        <begin position="20"/>
        <end position="40"/>
    </location>
</feature>
<feature type="transmembrane region" description="Helical" evidence="2">
    <location>
        <begin position="372"/>
        <end position="394"/>
    </location>
</feature>
<dbReference type="CDD" id="cd06174">
    <property type="entry name" value="MFS"/>
    <property type="match status" value="1"/>
</dbReference>
<dbReference type="SUPFAM" id="SSF103473">
    <property type="entry name" value="MFS general substrate transporter"/>
    <property type="match status" value="1"/>
</dbReference>
<dbReference type="Proteomes" id="UP000467124">
    <property type="component" value="Unassembled WGS sequence"/>
</dbReference>
<feature type="transmembrane region" description="Helical" evidence="2">
    <location>
        <begin position="148"/>
        <end position="166"/>
    </location>
</feature>
<keyword evidence="2" id="KW-0472">Membrane</keyword>
<comment type="caution">
    <text evidence="3">The sequence shown here is derived from an EMBL/GenBank/DDBJ whole genome shotgun (WGS) entry which is preliminary data.</text>
</comment>
<feature type="region of interest" description="Disordered" evidence="1">
    <location>
        <begin position="402"/>
        <end position="423"/>
    </location>
</feature>
<dbReference type="InterPro" id="IPR011701">
    <property type="entry name" value="MFS"/>
</dbReference>
<feature type="transmembrane region" description="Helical" evidence="2">
    <location>
        <begin position="52"/>
        <end position="72"/>
    </location>
</feature>
<dbReference type="EMBL" id="WWHY01000001">
    <property type="protein sequence ID" value="MYR35291.1"/>
    <property type="molecule type" value="Genomic_DNA"/>
</dbReference>
<proteinExistence type="predicted"/>
<reference evidence="3 4" key="1">
    <citation type="journal article" date="2019" name="Nat. Commun.">
        <title>The antimicrobial potential of Streptomyces from insect microbiomes.</title>
        <authorList>
            <person name="Chevrette M.G."/>
            <person name="Carlson C.M."/>
            <person name="Ortega H.E."/>
            <person name="Thomas C."/>
            <person name="Ananiev G.E."/>
            <person name="Barns K.J."/>
            <person name="Book A.J."/>
            <person name="Cagnazzo J."/>
            <person name="Carlos C."/>
            <person name="Flanigan W."/>
            <person name="Grubbs K.J."/>
            <person name="Horn H.A."/>
            <person name="Hoffmann F.M."/>
            <person name="Klassen J.L."/>
            <person name="Knack J.J."/>
            <person name="Lewin G.R."/>
            <person name="McDonald B.R."/>
            <person name="Muller L."/>
            <person name="Melo W.G.P."/>
            <person name="Pinto-Tomas A.A."/>
            <person name="Schmitz A."/>
            <person name="Wendt-Pienkowski E."/>
            <person name="Wildman S."/>
            <person name="Zhao M."/>
            <person name="Zhang F."/>
            <person name="Bugni T.S."/>
            <person name="Andes D.R."/>
            <person name="Pupo M.T."/>
            <person name="Currie C.R."/>
        </authorList>
    </citation>
    <scope>NUCLEOTIDE SEQUENCE [LARGE SCALE GENOMIC DNA]</scope>
    <source>
        <strain evidence="3 4">SID5840</strain>
    </source>
</reference>
<feature type="transmembrane region" description="Helical" evidence="2">
    <location>
        <begin position="104"/>
        <end position="127"/>
    </location>
</feature>
<organism evidence="3 4">
    <name type="scientific">Nocardiopsis alba</name>
    <dbReference type="NCBI Taxonomy" id="53437"/>
    <lineage>
        <taxon>Bacteria</taxon>
        <taxon>Bacillati</taxon>
        <taxon>Actinomycetota</taxon>
        <taxon>Actinomycetes</taxon>
        <taxon>Streptosporangiales</taxon>
        <taxon>Nocardiopsidaceae</taxon>
        <taxon>Nocardiopsis</taxon>
    </lineage>
</organism>
<sequence>MTTLNTRVSGTRAGRLTAPAYAYAFFEEFILLYPVYALLFTETGLTVPQISVLFVLWALTSVTLTVPAGALADMIPRRYLLAAAPVVTGTGFALWTLFPSPWIFALGFVLWGAGGALSSGAFEALVYTELEHRGLEDRYARIMGVTRALGVSAVGSATLLAVPAMSQGGYPLVGAASVAACVLCALAALFLPEHRTRSASDGDEEAGPGYRRTLLLGLAEVRDDRAVRAAVLLVILVSAFWGSLDEYVPLLAEDSGVATEDVPLVLMVVWIGVTLGGLLAGPASRLPHPFLAALLVLAAVAIAAGALLTDPVGWVLLAFGFGVCQMMIVVSDARLQDSITGDSRATVTSLADLGTEGLGTSTYLVYAGVFTVLGHGAAFALFATPHLVAALFLARMGRSRSKDRAPAAASKVTRRTGENPKAS</sequence>
<dbReference type="InterPro" id="IPR036259">
    <property type="entry name" value="MFS_trans_sf"/>
</dbReference>
<keyword evidence="2" id="KW-0812">Transmembrane</keyword>
<evidence type="ECO:0000313" key="3">
    <source>
        <dbReference type="EMBL" id="MYR35291.1"/>
    </source>
</evidence>
<gene>
    <name evidence="3" type="ORF">GTW20_24260</name>
</gene>
<dbReference type="InterPro" id="IPR053160">
    <property type="entry name" value="MFS_DHA3_Transporter"/>
</dbReference>
<feature type="transmembrane region" description="Helical" evidence="2">
    <location>
        <begin position="226"/>
        <end position="244"/>
    </location>
</feature>
<protein>
    <submittedName>
        <fullName evidence="3">MFS transporter</fullName>
    </submittedName>
</protein>